<evidence type="ECO:0000313" key="2">
    <source>
        <dbReference type="EMBL" id="MEQ2157799.1"/>
    </source>
</evidence>
<proteinExistence type="predicted"/>
<feature type="compositionally biased region" description="Low complexity" evidence="1">
    <location>
        <begin position="121"/>
        <end position="130"/>
    </location>
</feature>
<comment type="caution">
    <text evidence="2">The sequence shown here is derived from an EMBL/GenBank/DDBJ whole genome shotgun (WGS) entry which is preliminary data.</text>
</comment>
<organism evidence="2 3">
    <name type="scientific">Goodea atripinnis</name>
    <dbReference type="NCBI Taxonomy" id="208336"/>
    <lineage>
        <taxon>Eukaryota</taxon>
        <taxon>Metazoa</taxon>
        <taxon>Chordata</taxon>
        <taxon>Craniata</taxon>
        <taxon>Vertebrata</taxon>
        <taxon>Euteleostomi</taxon>
        <taxon>Actinopterygii</taxon>
        <taxon>Neopterygii</taxon>
        <taxon>Teleostei</taxon>
        <taxon>Neoteleostei</taxon>
        <taxon>Acanthomorphata</taxon>
        <taxon>Ovalentaria</taxon>
        <taxon>Atherinomorphae</taxon>
        <taxon>Cyprinodontiformes</taxon>
        <taxon>Goodeidae</taxon>
        <taxon>Goodea</taxon>
    </lineage>
</organism>
<evidence type="ECO:0000256" key="1">
    <source>
        <dbReference type="SAM" id="MobiDB-lite"/>
    </source>
</evidence>
<evidence type="ECO:0000313" key="3">
    <source>
        <dbReference type="Proteomes" id="UP001476798"/>
    </source>
</evidence>
<feature type="region of interest" description="Disordered" evidence="1">
    <location>
        <begin position="56"/>
        <end position="81"/>
    </location>
</feature>
<dbReference type="EMBL" id="JAHRIO010000253">
    <property type="protein sequence ID" value="MEQ2157799.1"/>
    <property type="molecule type" value="Genomic_DNA"/>
</dbReference>
<sequence length="130" mass="13791">MTAGTCNPCSLLYFCTVRRSSVFTACSNSWSFPIFRCEPLYSRSILQHSGASAQPQQAEGACSAATDSLPPPLTGKMRPPYRSLAYNGAKRVRKREGAIASAGWRDALGFPPTATPPPPLGAALLDGGRT</sequence>
<accession>A0ABV0MGD9</accession>
<protein>
    <submittedName>
        <fullName evidence="2">Uncharacterized protein</fullName>
    </submittedName>
</protein>
<reference evidence="2 3" key="1">
    <citation type="submission" date="2021-06" db="EMBL/GenBank/DDBJ databases">
        <authorList>
            <person name="Palmer J.M."/>
        </authorList>
    </citation>
    <scope>NUCLEOTIDE SEQUENCE [LARGE SCALE GENOMIC DNA]</scope>
    <source>
        <strain evidence="2 3">GA_2019</strain>
        <tissue evidence="2">Muscle</tissue>
    </source>
</reference>
<name>A0ABV0MGD9_9TELE</name>
<dbReference type="Proteomes" id="UP001476798">
    <property type="component" value="Unassembled WGS sequence"/>
</dbReference>
<gene>
    <name evidence="2" type="ORF">GOODEAATRI_005545</name>
</gene>
<keyword evidence="3" id="KW-1185">Reference proteome</keyword>
<feature type="region of interest" description="Disordered" evidence="1">
    <location>
        <begin position="106"/>
        <end position="130"/>
    </location>
</feature>